<comment type="caution">
    <text evidence="1">The sequence shown here is derived from an EMBL/GenBank/DDBJ whole genome shotgun (WGS) entry which is preliminary data.</text>
</comment>
<evidence type="ECO:0000313" key="1">
    <source>
        <dbReference type="EMBL" id="HIH16710.1"/>
    </source>
</evidence>
<proteinExistence type="predicted"/>
<accession>A0A7J4JIF7</accession>
<dbReference type="AlphaFoldDB" id="A0A7J4JIF7"/>
<organism evidence="1 3">
    <name type="scientific">Candidatus Iainarchaeum sp</name>
    <dbReference type="NCBI Taxonomy" id="3101447"/>
    <lineage>
        <taxon>Archaea</taxon>
        <taxon>Candidatus Iainarchaeota</taxon>
        <taxon>Candidatus Iainarchaeia</taxon>
        <taxon>Candidatus Iainarchaeales</taxon>
        <taxon>Candidatus Iainarchaeaceae</taxon>
        <taxon>Candidatus Iainarchaeum</taxon>
    </lineage>
</organism>
<reference evidence="2" key="2">
    <citation type="submission" date="2021-03" db="EMBL/GenBank/DDBJ databases">
        <authorList>
            <person name="Jaffe A."/>
        </authorList>
    </citation>
    <scope>NUCLEOTIDE SEQUENCE</scope>
    <source>
        <strain evidence="2">RIFCSPLOWO2_01_FULL_58_19</strain>
    </source>
</reference>
<dbReference type="EMBL" id="DUGH01000118">
    <property type="protein sequence ID" value="HIH16710.1"/>
    <property type="molecule type" value="Genomic_DNA"/>
</dbReference>
<reference evidence="3" key="1">
    <citation type="journal article" date="2020" name="bioRxiv">
        <title>A rank-normalized archaeal taxonomy based on genome phylogeny resolves widespread incomplete and uneven classifications.</title>
        <authorList>
            <person name="Rinke C."/>
            <person name="Chuvochina M."/>
            <person name="Mussig A.J."/>
            <person name="Chaumeil P.-A."/>
            <person name="Waite D.W."/>
            <person name="Whitman W.B."/>
            <person name="Parks D.H."/>
            <person name="Hugenholtz P."/>
        </authorList>
    </citation>
    <scope>NUCLEOTIDE SEQUENCE [LARGE SCALE GENOMIC DNA]</scope>
</reference>
<evidence type="ECO:0000313" key="2">
    <source>
        <dbReference type="EMBL" id="MBS3062781.1"/>
    </source>
</evidence>
<dbReference type="Proteomes" id="UP000678237">
    <property type="component" value="Unassembled WGS sequence"/>
</dbReference>
<sequence>MLLLVLAGPFSHAALLNNGSFEDCSPNNSCAAPLGSDWDYLPSSCLDASSGSGYAVKDTAFARHATDGQYYFGLNSSSATCTLFYAPFLKYGGRIAYDLNVQRLGSFVAPIVDFTSRDSNNSLQLGHQ</sequence>
<name>A0A7J4JIF7_9ARCH</name>
<evidence type="ECO:0000313" key="3">
    <source>
        <dbReference type="Proteomes" id="UP000564964"/>
    </source>
</evidence>
<protein>
    <submittedName>
        <fullName evidence="1">Uncharacterized protein</fullName>
    </submittedName>
</protein>
<reference evidence="2" key="3">
    <citation type="submission" date="2021-05" db="EMBL/GenBank/DDBJ databases">
        <title>Protein family content uncovers lineage relationships and bacterial pathway maintenance mechanisms in DPANN archaea.</title>
        <authorList>
            <person name="Castelle C.J."/>
            <person name="Meheust R."/>
            <person name="Jaffe A.L."/>
            <person name="Seitz K."/>
            <person name="Gong X."/>
            <person name="Baker B.J."/>
            <person name="Banfield J.F."/>
        </authorList>
    </citation>
    <scope>NUCLEOTIDE SEQUENCE</scope>
    <source>
        <strain evidence="2">RIFCSPLOWO2_01_FULL_58_19</strain>
    </source>
</reference>
<dbReference type="EMBL" id="JAGVWE010000002">
    <property type="protein sequence ID" value="MBS3062781.1"/>
    <property type="molecule type" value="Genomic_DNA"/>
</dbReference>
<dbReference type="Proteomes" id="UP000564964">
    <property type="component" value="Unassembled WGS sequence"/>
</dbReference>
<gene>
    <name evidence="1" type="ORF">HA252_04865</name>
    <name evidence="2" type="ORF">J4203_02825</name>
</gene>